<dbReference type="SUPFAM" id="SSF49599">
    <property type="entry name" value="TRAF domain-like"/>
    <property type="match status" value="1"/>
</dbReference>
<dbReference type="EMBL" id="GALX01000023">
    <property type="protein sequence ID" value="JAB68443.1"/>
    <property type="molecule type" value="Transcribed_RNA"/>
</dbReference>
<dbReference type="GO" id="GO:0043161">
    <property type="term" value="P:proteasome-mediated ubiquitin-dependent protein catabolic process"/>
    <property type="evidence" value="ECO:0007669"/>
    <property type="project" value="TreeGrafter"/>
</dbReference>
<accession>V5H6S4</accession>
<dbReference type="PANTHER" id="PTHR45877">
    <property type="entry name" value="E3 UBIQUITIN-PROTEIN LIGASE SIAH2"/>
    <property type="match status" value="1"/>
</dbReference>
<dbReference type="PANTHER" id="PTHR45877:SF2">
    <property type="entry name" value="E3 UBIQUITIN-PROTEIN LIGASE SINA-RELATED"/>
    <property type="match status" value="1"/>
</dbReference>
<proteinExistence type="predicted"/>
<evidence type="ECO:0000313" key="1">
    <source>
        <dbReference type="EMBL" id="JAB68443.1"/>
    </source>
</evidence>
<evidence type="ECO:0008006" key="2">
    <source>
        <dbReference type="Google" id="ProtNLM"/>
    </source>
</evidence>
<dbReference type="InterPro" id="IPR013083">
    <property type="entry name" value="Znf_RING/FYVE/PHD"/>
</dbReference>
<reference evidence="1" key="1">
    <citation type="submission" date="2013-07" db="EMBL/GenBank/DDBJ databases">
        <title>Midgut Transcriptome Profiling of Anoplphora glabripennis, a Lignocellulose Degrading, Wood-Boring Cerambycid.</title>
        <authorList>
            <person name="Scully E.D."/>
            <person name="Hoover K."/>
            <person name="Carlson J.E."/>
            <person name="Tien M."/>
            <person name="Geib S.M."/>
        </authorList>
    </citation>
    <scope>NUCLEOTIDE SEQUENCE</scope>
</reference>
<protein>
    <recommendedName>
        <fullName evidence="2">RING-type E3 ubiquitin transferase</fullName>
    </recommendedName>
</protein>
<dbReference type="InterPro" id="IPR004162">
    <property type="entry name" value="SINA-like_animal"/>
</dbReference>
<dbReference type="GO" id="GO:0031624">
    <property type="term" value="F:ubiquitin conjugating enzyme binding"/>
    <property type="evidence" value="ECO:0007669"/>
    <property type="project" value="TreeGrafter"/>
</dbReference>
<dbReference type="AlphaFoldDB" id="V5H6S4"/>
<dbReference type="GO" id="GO:0061630">
    <property type="term" value="F:ubiquitin protein ligase activity"/>
    <property type="evidence" value="ECO:0007669"/>
    <property type="project" value="TreeGrafter"/>
</dbReference>
<name>V5H6S4_ANOGL</name>
<dbReference type="GO" id="GO:0005737">
    <property type="term" value="C:cytoplasm"/>
    <property type="evidence" value="ECO:0007669"/>
    <property type="project" value="TreeGrafter"/>
</dbReference>
<dbReference type="Gene3D" id="3.30.40.10">
    <property type="entry name" value="Zinc/RING finger domain, C3HC4 (zinc finger)"/>
    <property type="match status" value="1"/>
</dbReference>
<organism evidence="1">
    <name type="scientific">Anoplophora glabripennis</name>
    <name type="common">Asian longhorn beetle</name>
    <name type="synonym">Anoplophora nobilis</name>
    <dbReference type="NCBI Taxonomy" id="217634"/>
    <lineage>
        <taxon>Eukaryota</taxon>
        <taxon>Metazoa</taxon>
        <taxon>Ecdysozoa</taxon>
        <taxon>Arthropoda</taxon>
        <taxon>Hexapoda</taxon>
        <taxon>Insecta</taxon>
        <taxon>Pterygota</taxon>
        <taxon>Neoptera</taxon>
        <taxon>Endopterygota</taxon>
        <taxon>Coleoptera</taxon>
        <taxon>Polyphaga</taxon>
        <taxon>Cucujiformia</taxon>
        <taxon>Chrysomeloidea</taxon>
        <taxon>Cerambycidae</taxon>
        <taxon>Lamiinae</taxon>
        <taxon>Lamiini</taxon>
        <taxon>Anoplophora</taxon>
    </lineage>
</organism>
<sequence>MFLIPDSTLENLTCDNCKKYLSVSPVKVYPNKHIHCGRCSEENDGGVKSLYENIVERGLFKCINRYDGCNEVLLYTQVSSHEENCKSGLYSCPNCHLVPKMSP</sequence>
<feature type="non-terminal residue" evidence="1">
    <location>
        <position position="103"/>
    </location>
</feature>